<dbReference type="UniPathway" id="UPA00904">
    <property type="reaction ID" value="UER00871"/>
</dbReference>
<dbReference type="PANTHER" id="PTHR46832">
    <property type="entry name" value="5'-METHYLTHIOADENOSINE/S-ADENOSYLHOMOCYSTEINE NUCLEOSIDASE"/>
    <property type="match status" value="1"/>
</dbReference>
<dbReference type="Proteomes" id="UP000199766">
    <property type="component" value="Unassembled WGS sequence"/>
</dbReference>
<gene>
    <name evidence="7" type="ORF">SAMN02982919_01921</name>
</gene>
<dbReference type="PANTHER" id="PTHR46832:SF1">
    <property type="entry name" value="5'-METHYLTHIOADENOSINE_S-ADENOSYLHOMOCYSTEINE NUCLEOSIDASE"/>
    <property type="match status" value="1"/>
</dbReference>
<dbReference type="EC" id="3.2.2.9" evidence="2"/>
<dbReference type="GO" id="GO:0019509">
    <property type="term" value="P:L-methionine salvage from methylthioadenosine"/>
    <property type="evidence" value="ECO:0007669"/>
    <property type="project" value="UniProtKB-UniPathway"/>
</dbReference>
<evidence type="ECO:0000256" key="5">
    <source>
        <dbReference type="ARBA" id="ARBA00023167"/>
    </source>
</evidence>
<dbReference type="Gene3D" id="3.40.50.1580">
    <property type="entry name" value="Nucleoside phosphorylase domain"/>
    <property type="match status" value="1"/>
</dbReference>
<feature type="domain" description="Nucleoside phosphorylase" evidence="6">
    <location>
        <begin position="2"/>
        <end position="247"/>
    </location>
</feature>
<proteinExistence type="predicted"/>
<dbReference type="STRING" id="180197.SAMN02982919_01921"/>
<dbReference type="RefSeq" id="WP_091456521.1">
    <property type="nucleotide sequence ID" value="NZ_FOGD01000005.1"/>
</dbReference>
<comment type="pathway">
    <text evidence="1">Amino-acid biosynthesis; L-methionine biosynthesis via salvage pathway; S-methyl-5-thio-alpha-D-ribose 1-phosphate from S-methyl-5'-thioadenosine (hydrolase route): step 1/2.</text>
</comment>
<dbReference type="GO" id="GO:0009164">
    <property type="term" value="P:nucleoside catabolic process"/>
    <property type="evidence" value="ECO:0007669"/>
    <property type="project" value="InterPro"/>
</dbReference>
<keyword evidence="3" id="KW-0028">Amino-acid biosynthesis</keyword>
<evidence type="ECO:0000313" key="7">
    <source>
        <dbReference type="EMBL" id="SER20135.1"/>
    </source>
</evidence>
<reference evidence="7 8" key="1">
    <citation type="submission" date="2016-10" db="EMBL/GenBank/DDBJ databases">
        <authorList>
            <person name="de Groot N.N."/>
        </authorList>
    </citation>
    <scope>NUCLEOTIDE SEQUENCE [LARGE SCALE GENOMIC DNA]</scope>
    <source>
        <strain evidence="7 8">ATCC 35958</strain>
    </source>
</reference>
<dbReference type="NCBIfam" id="NF004079">
    <property type="entry name" value="PRK05584.1"/>
    <property type="match status" value="1"/>
</dbReference>
<dbReference type="SUPFAM" id="SSF53167">
    <property type="entry name" value="Purine and uridine phosphorylases"/>
    <property type="match status" value="1"/>
</dbReference>
<dbReference type="InterPro" id="IPR035994">
    <property type="entry name" value="Nucleoside_phosphorylase_sf"/>
</dbReference>
<evidence type="ECO:0000313" key="8">
    <source>
        <dbReference type="Proteomes" id="UP000199766"/>
    </source>
</evidence>
<accession>A0A1H9M9J5</accession>
<dbReference type="EMBL" id="FOGD01000005">
    <property type="protein sequence ID" value="SER20135.1"/>
    <property type="molecule type" value="Genomic_DNA"/>
</dbReference>
<evidence type="ECO:0000256" key="1">
    <source>
        <dbReference type="ARBA" id="ARBA00004945"/>
    </source>
</evidence>
<dbReference type="CDD" id="cd09008">
    <property type="entry name" value="MTAN"/>
    <property type="match status" value="1"/>
</dbReference>
<protein>
    <recommendedName>
        <fullName evidence="2">adenosylhomocysteine nucleosidase</fullName>
        <ecNumber evidence="2">3.2.2.9</ecNumber>
    </recommendedName>
</protein>
<evidence type="ECO:0000256" key="4">
    <source>
        <dbReference type="ARBA" id="ARBA00022801"/>
    </source>
</evidence>
<dbReference type="GO" id="GO:0019284">
    <property type="term" value="P:L-methionine salvage from S-adenosylmethionine"/>
    <property type="evidence" value="ECO:0007669"/>
    <property type="project" value="TreeGrafter"/>
</dbReference>
<name>A0A1H9M9J5_9BURK</name>
<dbReference type="GO" id="GO:0008930">
    <property type="term" value="F:methylthioadenosine nucleosidase activity"/>
    <property type="evidence" value="ECO:0007669"/>
    <property type="project" value="InterPro"/>
</dbReference>
<organism evidence="7 8">
    <name type="scientific">Giesbergeria anulus</name>
    <dbReference type="NCBI Taxonomy" id="180197"/>
    <lineage>
        <taxon>Bacteria</taxon>
        <taxon>Pseudomonadati</taxon>
        <taxon>Pseudomonadota</taxon>
        <taxon>Betaproteobacteria</taxon>
        <taxon>Burkholderiales</taxon>
        <taxon>Comamonadaceae</taxon>
        <taxon>Giesbergeria</taxon>
    </lineage>
</organism>
<dbReference type="AlphaFoldDB" id="A0A1H9M9J5"/>
<evidence type="ECO:0000259" key="6">
    <source>
        <dbReference type="Pfam" id="PF01048"/>
    </source>
</evidence>
<dbReference type="InterPro" id="IPR000845">
    <property type="entry name" value="Nucleoside_phosphorylase_d"/>
</dbReference>
<dbReference type="GO" id="GO:0005829">
    <property type="term" value="C:cytosol"/>
    <property type="evidence" value="ECO:0007669"/>
    <property type="project" value="TreeGrafter"/>
</dbReference>
<dbReference type="OrthoDB" id="9792278at2"/>
<keyword evidence="5" id="KW-0486">Methionine biosynthesis</keyword>
<evidence type="ECO:0000256" key="2">
    <source>
        <dbReference type="ARBA" id="ARBA00011974"/>
    </source>
</evidence>
<evidence type="ECO:0000256" key="3">
    <source>
        <dbReference type="ARBA" id="ARBA00022605"/>
    </source>
</evidence>
<dbReference type="GO" id="GO:0008782">
    <property type="term" value="F:adenosylhomocysteine nucleosidase activity"/>
    <property type="evidence" value="ECO:0007669"/>
    <property type="project" value="UniProtKB-EC"/>
</dbReference>
<dbReference type="InterPro" id="IPR010049">
    <property type="entry name" value="MTA_SAH_Nsdase"/>
</dbReference>
<sequence length="251" mass="26236">MTIAILSALPQEQAGLHHSLEQPVCIRHAGRQFWQGCLHGQPVVLALSGIGKVAAATTATALIERFAATRIVFTGVAGGLGLGVQVGDVVIAQDYVQHDMDATPLFARWQVPGYGGVRLPCDPALSALLSAAAQSCVAQVGTSLEAEWIAPTGGPRLHYGLMASGDQFVTSAQASTALRASLLAAGHEVLAVEMEGAAVAQVCIDYGVPFAAVRAISDRADDQAVVDFPRFIRTVASRYADHIVRGLLQAM</sequence>
<keyword evidence="8" id="KW-1185">Reference proteome</keyword>
<dbReference type="NCBIfam" id="TIGR01704">
    <property type="entry name" value="MTA_SAH-Nsdase"/>
    <property type="match status" value="1"/>
</dbReference>
<keyword evidence="4" id="KW-0378">Hydrolase</keyword>
<dbReference type="Pfam" id="PF01048">
    <property type="entry name" value="PNP_UDP_1"/>
    <property type="match status" value="1"/>
</dbReference>